<dbReference type="KEGG" id="jar:G7057_00770"/>
<sequence>MSEEKETRVNRHKKNKQSPLIKKLSIGLVVVAALILGFEFLFGGSDKDSGQFGQNGDNQSFVIPPKDSSSSHLDDSSDEEESDQEETTSDEEEETRDDEEASSDSVDDSEINEVPSDDSNVIRAYVGTWEPIGTQQSEPHVTQFDETSVDWAEMKEASAQTTGVSVANMVVNWIGRNNDEQKVTVTFTDSTSGQIYKVYLSWVANEGWQPTRYEELKAIS</sequence>
<keyword evidence="2" id="KW-0812">Transmembrane</keyword>
<feature type="transmembrane region" description="Helical" evidence="2">
    <location>
        <begin position="20"/>
        <end position="42"/>
    </location>
</feature>
<evidence type="ECO:0000259" key="3">
    <source>
        <dbReference type="Pfam" id="PF07423"/>
    </source>
</evidence>
<evidence type="ECO:0000313" key="4">
    <source>
        <dbReference type="EMBL" id="QII81144.1"/>
    </source>
</evidence>
<feature type="domain" description="DUF1510" evidence="3">
    <location>
        <begin position="127"/>
        <end position="216"/>
    </location>
</feature>
<feature type="compositionally biased region" description="Polar residues" evidence="1">
    <location>
        <begin position="51"/>
        <end position="61"/>
    </location>
</feature>
<dbReference type="Pfam" id="PF07423">
    <property type="entry name" value="DUF1510"/>
    <property type="match status" value="1"/>
</dbReference>
<accession>A0A6G7K7A6</accession>
<proteinExistence type="predicted"/>
<protein>
    <submittedName>
        <fullName evidence="4">DUF1510 family protein</fullName>
    </submittedName>
</protein>
<evidence type="ECO:0000256" key="1">
    <source>
        <dbReference type="SAM" id="MobiDB-lite"/>
    </source>
</evidence>
<feature type="compositionally biased region" description="Acidic residues" evidence="1">
    <location>
        <begin position="76"/>
        <end position="111"/>
    </location>
</feature>
<dbReference type="Proteomes" id="UP000501451">
    <property type="component" value="Chromosome"/>
</dbReference>
<gene>
    <name evidence="4" type="ORF">G7057_00770</name>
</gene>
<keyword evidence="2" id="KW-1133">Transmembrane helix</keyword>
<dbReference type="EMBL" id="CP049740">
    <property type="protein sequence ID" value="QII81144.1"/>
    <property type="molecule type" value="Genomic_DNA"/>
</dbReference>
<evidence type="ECO:0000313" key="5">
    <source>
        <dbReference type="Proteomes" id="UP000501451"/>
    </source>
</evidence>
<evidence type="ECO:0000256" key="2">
    <source>
        <dbReference type="SAM" id="Phobius"/>
    </source>
</evidence>
<name>A0A6G7K7A6_9LACT</name>
<dbReference type="InterPro" id="IPR009988">
    <property type="entry name" value="DUF1510"/>
</dbReference>
<organism evidence="4 5">
    <name type="scientific">Jeotgalibaca arthritidis</name>
    <dbReference type="NCBI Taxonomy" id="1868794"/>
    <lineage>
        <taxon>Bacteria</taxon>
        <taxon>Bacillati</taxon>
        <taxon>Bacillota</taxon>
        <taxon>Bacilli</taxon>
        <taxon>Lactobacillales</taxon>
        <taxon>Carnobacteriaceae</taxon>
        <taxon>Jeotgalibaca</taxon>
    </lineage>
</organism>
<dbReference type="AlphaFoldDB" id="A0A6G7K7A6"/>
<feature type="region of interest" description="Disordered" evidence="1">
    <location>
        <begin position="46"/>
        <end position="120"/>
    </location>
</feature>
<keyword evidence="2" id="KW-0472">Membrane</keyword>
<reference evidence="4 5" key="1">
    <citation type="journal article" date="2017" name="Int. J. Syst. Evol. Microbiol.">
        <title>Jeotgalibaca porci sp. nov. and Jeotgalibaca arthritidis sp. nov., isolated from pigs, and emended description of the genus Jeotgalibaca.</title>
        <authorList>
            <person name="Zamora L."/>
            <person name="Perez-Sancho M."/>
            <person name="Dominguez L."/>
            <person name="Fernandez-Garayzabal J.F."/>
            <person name="Vela A.I."/>
        </authorList>
    </citation>
    <scope>NUCLEOTIDE SEQUENCE [LARGE SCALE GENOMIC DNA]</scope>
    <source>
        <strain evidence="4 5">CECT 9157</strain>
    </source>
</reference>
<dbReference type="RefSeq" id="WP_166160587.1">
    <property type="nucleotide sequence ID" value="NZ_CP049740.1"/>
</dbReference>
<keyword evidence="5" id="KW-1185">Reference proteome</keyword>